<dbReference type="InterPro" id="IPR050282">
    <property type="entry name" value="Cycloisomerase_2"/>
</dbReference>
<protein>
    <submittedName>
        <fullName evidence="3">Lactonase</fullName>
    </submittedName>
</protein>
<dbReference type="GO" id="GO:0017057">
    <property type="term" value="F:6-phosphogluconolactonase activity"/>
    <property type="evidence" value="ECO:0007669"/>
    <property type="project" value="TreeGrafter"/>
</dbReference>
<comment type="similarity">
    <text evidence="1">Belongs to the cycloisomerase 2 family.</text>
</comment>
<organism evidence="3 4">
    <name type="scientific">Pantoea rodasii</name>
    <dbReference type="NCBI Taxonomy" id="1076549"/>
    <lineage>
        <taxon>Bacteria</taxon>
        <taxon>Pseudomonadati</taxon>
        <taxon>Pseudomonadota</taxon>
        <taxon>Gammaproteobacteria</taxon>
        <taxon>Enterobacterales</taxon>
        <taxon>Erwiniaceae</taxon>
        <taxon>Pantoea</taxon>
    </lineage>
</organism>
<dbReference type="SUPFAM" id="SSF51004">
    <property type="entry name" value="C-terminal (heme d1) domain of cytochrome cd1-nitrite reductase"/>
    <property type="match status" value="1"/>
</dbReference>
<dbReference type="Gene3D" id="2.130.10.10">
    <property type="entry name" value="YVTN repeat-like/Quinoprotein amine dehydrogenase"/>
    <property type="match status" value="1"/>
</dbReference>
<evidence type="ECO:0000256" key="2">
    <source>
        <dbReference type="ARBA" id="ARBA00022526"/>
    </source>
</evidence>
<evidence type="ECO:0000313" key="3">
    <source>
        <dbReference type="EMBL" id="PJZ04060.1"/>
    </source>
</evidence>
<accession>A0A2M9W950</accession>
<keyword evidence="4" id="KW-1185">Reference proteome</keyword>
<dbReference type="RefSeq" id="WP_100703243.1">
    <property type="nucleotide sequence ID" value="NZ_MLFP01000009.1"/>
</dbReference>
<dbReference type="AlphaFoldDB" id="A0A2M9W950"/>
<dbReference type="Pfam" id="PF10282">
    <property type="entry name" value="Lactonase"/>
    <property type="match status" value="1"/>
</dbReference>
<evidence type="ECO:0000313" key="4">
    <source>
        <dbReference type="Proteomes" id="UP000232062"/>
    </source>
</evidence>
<dbReference type="InterPro" id="IPR019405">
    <property type="entry name" value="Lactonase_7-beta_prop"/>
</dbReference>
<reference evidence="3 4" key="1">
    <citation type="submission" date="2017-11" db="EMBL/GenBank/DDBJ databases">
        <title>The genome sequence of Pantoea rodasii DSM 26611.</title>
        <authorList>
            <person name="Gao J."/>
            <person name="Mao X."/>
            <person name="Sun J."/>
        </authorList>
    </citation>
    <scope>NUCLEOTIDE SEQUENCE [LARGE SCALE GENOMIC DNA]</scope>
    <source>
        <strain evidence="3 4">DSM 26611</strain>
    </source>
</reference>
<dbReference type="STRING" id="1076549.HA45_13135"/>
<dbReference type="GO" id="GO:0006006">
    <property type="term" value="P:glucose metabolic process"/>
    <property type="evidence" value="ECO:0007669"/>
    <property type="project" value="UniProtKB-KW"/>
</dbReference>
<dbReference type="InterPro" id="IPR015943">
    <property type="entry name" value="WD40/YVTN_repeat-like_dom_sf"/>
</dbReference>
<keyword evidence="2" id="KW-0119">Carbohydrate metabolism</keyword>
<dbReference type="OrthoDB" id="9790815at2"/>
<dbReference type="PANTHER" id="PTHR30344:SF1">
    <property type="entry name" value="6-PHOSPHOGLUCONOLACTONASE"/>
    <property type="match status" value="1"/>
</dbReference>
<sequence length="369" mass="39411">MANATEHHQIALVGTWTSIPDAPLEQKPSHPSEGLYRLQVNSDGTLTPLDVIKMKSPSWIAKSRDGRFAYTTNEENAGAVTALAIDHSGKVRVLNVVDSHGEQPTHATLSPDGKFLFVANYSVAKGGAGVSVFPIHSDGTLGEQVQHFPFDHGTGAVKDRQDGGHAHSTTFTHDGKYLFAADLGGDKLHAYRYHAGKAQPLAADTTRDVTFTDGTGPRHMVFSPDGKHAYVITEMAGEIKVFSVKDDRLEPAASIKLNSENSSAEYRSGGGIILSPNGKYIIAANRGSDNKLLVFKIASDGSLGKPTSVSAGGIEPRAFSFDASGKFLYVANVFTNNISLFHFDESHGMLKAAGDAAKIATPTDIKFFN</sequence>
<evidence type="ECO:0000256" key="1">
    <source>
        <dbReference type="ARBA" id="ARBA00005564"/>
    </source>
</evidence>
<name>A0A2M9W950_9GAMM</name>
<dbReference type="InterPro" id="IPR011048">
    <property type="entry name" value="Haem_d1_sf"/>
</dbReference>
<keyword evidence="2" id="KW-0313">Glucose metabolism</keyword>
<dbReference type="EMBL" id="PIQI01000026">
    <property type="protein sequence ID" value="PJZ04060.1"/>
    <property type="molecule type" value="Genomic_DNA"/>
</dbReference>
<proteinExistence type="inferred from homology"/>
<comment type="caution">
    <text evidence="3">The sequence shown here is derived from an EMBL/GenBank/DDBJ whole genome shotgun (WGS) entry which is preliminary data.</text>
</comment>
<dbReference type="PANTHER" id="PTHR30344">
    <property type="entry name" value="6-PHOSPHOGLUCONOLACTONASE-RELATED"/>
    <property type="match status" value="1"/>
</dbReference>
<dbReference type="Proteomes" id="UP000232062">
    <property type="component" value="Unassembled WGS sequence"/>
</dbReference>
<gene>
    <name evidence="3" type="ORF">PRCB_19215</name>
</gene>